<dbReference type="EMBL" id="JACAZH010000003">
    <property type="protein sequence ID" value="KAF7373204.1"/>
    <property type="molecule type" value="Genomic_DNA"/>
</dbReference>
<evidence type="ECO:0000313" key="1">
    <source>
        <dbReference type="EMBL" id="KAF7373204.1"/>
    </source>
</evidence>
<keyword evidence="2" id="KW-1185">Reference proteome</keyword>
<evidence type="ECO:0000313" key="2">
    <source>
        <dbReference type="Proteomes" id="UP000623467"/>
    </source>
</evidence>
<proteinExistence type="predicted"/>
<organism evidence="1 2">
    <name type="scientific">Mycena sanguinolenta</name>
    <dbReference type="NCBI Taxonomy" id="230812"/>
    <lineage>
        <taxon>Eukaryota</taxon>
        <taxon>Fungi</taxon>
        <taxon>Dikarya</taxon>
        <taxon>Basidiomycota</taxon>
        <taxon>Agaricomycotina</taxon>
        <taxon>Agaricomycetes</taxon>
        <taxon>Agaricomycetidae</taxon>
        <taxon>Agaricales</taxon>
        <taxon>Marasmiineae</taxon>
        <taxon>Mycenaceae</taxon>
        <taxon>Mycena</taxon>
    </lineage>
</organism>
<dbReference type="Proteomes" id="UP000623467">
    <property type="component" value="Unassembled WGS sequence"/>
</dbReference>
<dbReference type="AlphaFoldDB" id="A0A8H6Z9N1"/>
<accession>A0A8H6Z9N1</accession>
<reference evidence="1" key="1">
    <citation type="submission" date="2020-05" db="EMBL/GenBank/DDBJ databases">
        <title>Mycena genomes resolve the evolution of fungal bioluminescence.</title>
        <authorList>
            <person name="Tsai I.J."/>
        </authorList>
    </citation>
    <scope>NUCLEOTIDE SEQUENCE</scope>
    <source>
        <strain evidence="1">160909Yilan</strain>
    </source>
</reference>
<sequence length="233" mass="25048">MSRLSRGGWRCIHGVCRRMNLWESCGSFLFFSFPWPSLALSLQFRTIPLCAYTYPYTRWSGYAGRGTQRDRERWFLVPSLFLGVIHSRHGSAVDAYPPTAIYAIHKTLSRDAGAVLVSPRTLTHHVVRARWLSLSLSHLVSCAVGTACDTDTGVDGDADIGGDGQYPPCLLQLGGLGGDAALFYLFDASSASSSLPAPVSSPSFRSASGCGHSCLGLGPDLLSSLTEASQSKI</sequence>
<comment type="caution">
    <text evidence="1">The sequence shown here is derived from an EMBL/GenBank/DDBJ whole genome shotgun (WGS) entry which is preliminary data.</text>
</comment>
<gene>
    <name evidence="1" type="ORF">MSAN_00529000</name>
</gene>
<name>A0A8H6Z9N1_9AGAR</name>
<protein>
    <submittedName>
        <fullName evidence="1">Uncharacterized protein</fullName>
    </submittedName>
</protein>